<evidence type="ECO:0000313" key="3">
    <source>
        <dbReference type="Proteomes" id="UP000318833"/>
    </source>
</evidence>
<feature type="signal peptide" evidence="1">
    <location>
        <begin position="1"/>
        <end position="23"/>
    </location>
</feature>
<proteinExistence type="predicted"/>
<dbReference type="Pfam" id="PF16267">
    <property type="entry name" value="DUF4920"/>
    <property type="match status" value="1"/>
</dbReference>
<keyword evidence="1" id="KW-0732">Signal</keyword>
<dbReference type="Proteomes" id="UP000318833">
    <property type="component" value="Unassembled WGS sequence"/>
</dbReference>
<evidence type="ECO:0000313" key="2">
    <source>
        <dbReference type="EMBL" id="TSE10622.1"/>
    </source>
</evidence>
<dbReference type="InterPro" id="IPR032577">
    <property type="entry name" value="DUF4920"/>
</dbReference>
<name>A0A554VQ75_9FLAO</name>
<dbReference type="RefSeq" id="WP_143915452.1">
    <property type="nucleotide sequence ID" value="NZ_CANMIK010000006.1"/>
</dbReference>
<keyword evidence="3" id="KW-1185">Reference proteome</keyword>
<organism evidence="2 3">
    <name type="scientific">Aquimarina algiphila</name>
    <dbReference type="NCBI Taxonomy" id="2047982"/>
    <lineage>
        <taxon>Bacteria</taxon>
        <taxon>Pseudomonadati</taxon>
        <taxon>Bacteroidota</taxon>
        <taxon>Flavobacteriia</taxon>
        <taxon>Flavobacteriales</taxon>
        <taxon>Flavobacteriaceae</taxon>
        <taxon>Aquimarina</taxon>
    </lineage>
</organism>
<accession>A0A554VQ75</accession>
<dbReference type="AlphaFoldDB" id="A0A554VQ75"/>
<dbReference type="OrthoDB" id="129527at2"/>
<dbReference type="EMBL" id="VLNR01000005">
    <property type="protein sequence ID" value="TSE10622.1"/>
    <property type="molecule type" value="Genomic_DNA"/>
</dbReference>
<sequence length="168" mass="18675">MKKNILFFAVLLLLMSCNLSNNGQNTFSIAEIDSKNYESYGGKVSSENIHNKKSIAEKYKTLKEGDTVAIAFSSTVNNVCKAKGCWMKVTLGDDKETMVKFKDYGFFVPKDIENDTVIVQGRAYVSEVSVEEQRHFASDAGKTDEEIASITTPKKTYSFIADGVLIKN</sequence>
<protein>
    <submittedName>
        <fullName evidence="2">DUF4920 domain-containing protein</fullName>
    </submittedName>
</protein>
<dbReference type="PROSITE" id="PS51257">
    <property type="entry name" value="PROKAR_LIPOPROTEIN"/>
    <property type="match status" value="1"/>
</dbReference>
<comment type="caution">
    <text evidence="2">The sequence shown here is derived from an EMBL/GenBank/DDBJ whole genome shotgun (WGS) entry which is preliminary data.</text>
</comment>
<gene>
    <name evidence="2" type="ORF">FOF46_03300</name>
</gene>
<evidence type="ECO:0000256" key="1">
    <source>
        <dbReference type="SAM" id="SignalP"/>
    </source>
</evidence>
<feature type="chain" id="PRO_5021764209" evidence="1">
    <location>
        <begin position="24"/>
        <end position="168"/>
    </location>
</feature>
<reference evidence="2 3" key="1">
    <citation type="submission" date="2019-07" db="EMBL/GenBank/DDBJ databases">
        <title>The draft genome sequence of Aquimarina algiphila M91.</title>
        <authorList>
            <person name="Meng X."/>
        </authorList>
    </citation>
    <scope>NUCLEOTIDE SEQUENCE [LARGE SCALE GENOMIC DNA]</scope>
    <source>
        <strain evidence="2 3">M91</strain>
    </source>
</reference>